<keyword evidence="2" id="KW-1185">Reference proteome</keyword>
<accession>A0A8S4BZR7</accession>
<proteinExistence type="predicted"/>
<sequence>MAAKGAKTSKNNIANRGASAILKKVDGKEVKPVMYKGGKIGHGNYVAAKFDNGDLVRDAAGRPVPYQVL</sequence>
<reference evidence="1" key="1">
    <citation type="submission" date="2021-06" db="EMBL/GenBank/DDBJ databases">
        <authorList>
            <person name="Nardi T."/>
            <person name="Nardi T."/>
        </authorList>
    </citation>
    <scope>NUCLEOTIDE SEQUENCE</scope>
</reference>
<comment type="caution">
    <text evidence="1">The sequence shown here is derived from an EMBL/GenBank/DDBJ whole genome shotgun (WGS) entry which is preliminary data.</text>
</comment>
<dbReference type="Proteomes" id="UP000837675">
    <property type="component" value="Unassembled WGS sequence"/>
</dbReference>
<dbReference type="EMBL" id="CAJVAF010000049">
    <property type="protein sequence ID" value="CAG7589648.1"/>
    <property type="molecule type" value="Genomic_DNA"/>
</dbReference>
<name>A0A8S4BZR7_9ACAR</name>
<gene>
    <name evidence="1" type="ORF">MHYMCMPASI_00175</name>
</gene>
<evidence type="ECO:0000313" key="1">
    <source>
        <dbReference type="EMBL" id="CAG7589648.1"/>
    </source>
</evidence>
<protein>
    <submittedName>
        <fullName evidence="1">Uncharacterized protein</fullName>
    </submittedName>
</protein>
<organism evidence="1 2">
    <name type="scientific">Hyalomma marginatum</name>
    <dbReference type="NCBI Taxonomy" id="34627"/>
    <lineage>
        <taxon>Eukaryota</taxon>
        <taxon>Metazoa</taxon>
        <taxon>Ecdysozoa</taxon>
        <taxon>Arthropoda</taxon>
        <taxon>Chelicerata</taxon>
        <taxon>Arachnida</taxon>
        <taxon>Acari</taxon>
        <taxon>Parasitiformes</taxon>
        <taxon>Ixodida</taxon>
        <taxon>Ixodoidea</taxon>
        <taxon>Ixodidae</taxon>
        <taxon>Hyalomminae</taxon>
        <taxon>Hyalomma</taxon>
    </lineage>
</organism>
<evidence type="ECO:0000313" key="2">
    <source>
        <dbReference type="Proteomes" id="UP000837675"/>
    </source>
</evidence>
<dbReference type="AlphaFoldDB" id="A0A8S4BZR7"/>